<evidence type="ECO:0000259" key="3">
    <source>
        <dbReference type="Pfam" id="PF00246"/>
    </source>
</evidence>
<dbReference type="EMBL" id="JAFBEB010000001">
    <property type="protein sequence ID" value="MBM7588806.1"/>
    <property type="molecule type" value="Genomic_DNA"/>
</dbReference>
<dbReference type="SUPFAM" id="SSF53187">
    <property type="entry name" value="Zn-dependent exopeptidases"/>
    <property type="match status" value="1"/>
</dbReference>
<name>A0A938XVP0_9BACL</name>
<reference evidence="4" key="1">
    <citation type="submission" date="2021-01" db="EMBL/GenBank/DDBJ databases">
        <title>Genomic Encyclopedia of Type Strains, Phase IV (KMG-IV): sequencing the most valuable type-strain genomes for metagenomic binning, comparative biology and taxonomic classification.</title>
        <authorList>
            <person name="Goeker M."/>
        </authorList>
    </citation>
    <scope>NUCLEOTIDE SEQUENCE</scope>
    <source>
        <strain evidence="4">DSM 25523</strain>
    </source>
</reference>
<feature type="signal peptide" evidence="2">
    <location>
        <begin position="1"/>
        <end position="25"/>
    </location>
</feature>
<keyword evidence="2" id="KW-0732">Signal</keyword>
<evidence type="ECO:0000313" key="5">
    <source>
        <dbReference type="Proteomes" id="UP000717624"/>
    </source>
</evidence>
<feature type="region of interest" description="Disordered" evidence="1">
    <location>
        <begin position="28"/>
        <end position="51"/>
    </location>
</feature>
<gene>
    <name evidence="4" type="ORF">JOD01_000392</name>
</gene>
<dbReference type="Proteomes" id="UP000717624">
    <property type="component" value="Unassembled WGS sequence"/>
</dbReference>
<sequence>MKKKLAPKVMFLLLAASLLSPQTGAGAKQKAELSREPAATTGTAVDTAKKTKTSALRQIPVEAKEFRQMDVSTNLLSMTEPKEVEVSFVAEDLQDVNDLEWTFGGKVFSSWQKYSAKDQAYSGEPFISFSEQPHLEGNMVKAKIKFDLVYTLLTRDGEEVPTSDLSSRSIRRKFNDLLGTYPLVAKNWKTEIAYQADLKLNAYDNYHTYDELKPALEEIKENVGDDRYLRVEVIGESVEGRDMYFAVLAKDRKSIDTYLNKTLPKMKRDPEELLEQLQDGDLDDYKVPIWFNNPHPDETPAMDAILELLREFATEDEIEFRPEDGKRRTTLKVDEVLDHAILLFNLSENPDGRVATTRANANDIDLNRDHTYQTQPEVLATVEQIAKWTPLSFYDFHGFVPEFLIEPCTPPHNPNFEYDLSMKGMIDQANAMGKAGIANTKYEDYIIPLDDYGNGWDDYTPAYTAVYAMMQGSFGHTVEVPEMNQDSFWATVYAGLGGVRFVLENKDELFETQLKIFQRGVEGKDDHSVDKWLVNQDGEEIGRPREDGENFFPEYYVIPVDPALQKNPLEAAKMVEYLMRNDVEVKVTNRTIEVDDIKYPKGTYVVDMHQAKRGFANAVLFDGEDISDWDAMYDSVVQNFHDMRGFTRMEVREEGAFERYVGQAKKNASKAIKTEIAERADEYIIRNTSNEAIKAVNQLLADGKTVKMVTESKDGYEMGDFLVSRKDLQRIEDDFYLQVAAVEEDVPAKKLKQPKVAAIGSGALRFVLKELGFELESSLKGSDVIVDDLGNIEEDDVDDRDYIGIGGYAMKAVKKEDLLDDFDYETTDIYHEGILHAVLSQDHLQTAAYDEEEPLYSATGTWITEVPDDAETLITVSDERDFFKTGWWPGHKDARGEVLAFTVADGDQDITLFANDLVWRAHPQFSYRLLANAIFAGMLND</sequence>
<dbReference type="GO" id="GO:0004181">
    <property type="term" value="F:metallocarboxypeptidase activity"/>
    <property type="evidence" value="ECO:0007669"/>
    <property type="project" value="InterPro"/>
</dbReference>
<accession>A0A938XVP0</accession>
<dbReference type="InterPro" id="IPR000834">
    <property type="entry name" value="Peptidase_M14"/>
</dbReference>
<organism evidence="4 5">
    <name type="scientific">Brevibacillus fulvus</name>
    <dbReference type="NCBI Taxonomy" id="1125967"/>
    <lineage>
        <taxon>Bacteria</taxon>
        <taxon>Bacillati</taxon>
        <taxon>Bacillota</taxon>
        <taxon>Bacilli</taxon>
        <taxon>Bacillales</taxon>
        <taxon>Paenibacillaceae</taxon>
        <taxon>Brevibacillus</taxon>
    </lineage>
</organism>
<proteinExistence type="predicted"/>
<evidence type="ECO:0000313" key="4">
    <source>
        <dbReference type="EMBL" id="MBM7588806.1"/>
    </source>
</evidence>
<dbReference type="Pfam" id="PF00246">
    <property type="entry name" value="Peptidase_M14"/>
    <property type="match status" value="1"/>
</dbReference>
<dbReference type="GO" id="GO:0008270">
    <property type="term" value="F:zinc ion binding"/>
    <property type="evidence" value="ECO:0007669"/>
    <property type="project" value="InterPro"/>
</dbReference>
<keyword evidence="5" id="KW-1185">Reference proteome</keyword>
<protein>
    <submittedName>
        <fullName evidence="4">Murein tripeptide amidase MpaA</fullName>
    </submittedName>
</protein>
<dbReference type="RefSeq" id="WP_204516531.1">
    <property type="nucleotide sequence ID" value="NZ_BAABIN010000009.1"/>
</dbReference>
<evidence type="ECO:0000256" key="2">
    <source>
        <dbReference type="SAM" id="SignalP"/>
    </source>
</evidence>
<evidence type="ECO:0000256" key="1">
    <source>
        <dbReference type="SAM" id="MobiDB-lite"/>
    </source>
</evidence>
<dbReference type="Gene3D" id="3.40.630.10">
    <property type="entry name" value="Zn peptidases"/>
    <property type="match status" value="1"/>
</dbReference>
<feature type="chain" id="PRO_5038512238" evidence="2">
    <location>
        <begin position="26"/>
        <end position="941"/>
    </location>
</feature>
<dbReference type="CDD" id="cd06244">
    <property type="entry name" value="M14-like"/>
    <property type="match status" value="1"/>
</dbReference>
<feature type="domain" description="Peptidase M14" evidence="3">
    <location>
        <begin position="229"/>
        <end position="376"/>
    </location>
</feature>
<comment type="caution">
    <text evidence="4">The sequence shown here is derived from an EMBL/GenBank/DDBJ whole genome shotgun (WGS) entry which is preliminary data.</text>
</comment>
<dbReference type="AlphaFoldDB" id="A0A938XVP0"/>
<dbReference type="GO" id="GO:0006508">
    <property type="term" value="P:proteolysis"/>
    <property type="evidence" value="ECO:0007669"/>
    <property type="project" value="InterPro"/>
</dbReference>